<name>A0A1G6N4J2_9BACT</name>
<sequence>MSKDKDEYKRELYKLWVELVKFQNTLIKKEEKVLIILEGRDSAGKDGMIRTITRHLSPRETRIFAVSKPTDKEAKEWYFQRFVPHLPAPSEFVLFNRSWYNRSGVERVMGFCTKKEYEQFFEDVVYFENLLINAGIKMFKYYLDIDKKEQEKRLKSRKTDPLKQWKESPVDDAALKHFDDYTKARDEMFERTHTPRSPWIIVKANDKHKARLNLIKHFLLNNDYKDKNEKVLNFDPNIVFMYTKSFLSNS</sequence>
<dbReference type="Gene3D" id="3.40.50.300">
    <property type="entry name" value="P-loop containing nucleotide triphosphate hydrolases"/>
    <property type="match status" value="1"/>
</dbReference>
<dbReference type="OrthoDB" id="9775224at2"/>
<evidence type="ECO:0000313" key="7">
    <source>
        <dbReference type="Proteomes" id="UP000199411"/>
    </source>
</evidence>
<organism evidence="6 7">
    <name type="scientific">Desulfurella multipotens</name>
    <dbReference type="NCBI Taxonomy" id="79269"/>
    <lineage>
        <taxon>Bacteria</taxon>
        <taxon>Pseudomonadati</taxon>
        <taxon>Campylobacterota</taxon>
        <taxon>Desulfurellia</taxon>
        <taxon>Desulfurellales</taxon>
        <taxon>Desulfurellaceae</taxon>
        <taxon>Desulfurella</taxon>
    </lineage>
</organism>
<dbReference type="InterPro" id="IPR027417">
    <property type="entry name" value="P-loop_NTPase"/>
</dbReference>
<evidence type="ECO:0000256" key="1">
    <source>
        <dbReference type="ARBA" id="ARBA00009924"/>
    </source>
</evidence>
<evidence type="ECO:0000256" key="4">
    <source>
        <dbReference type="RuleBase" id="RU369062"/>
    </source>
</evidence>
<dbReference type="RefSeq" id="WP_092128787.1">
    <property type="nucleotide sequence ID" value="NZ_FMYU01000007.1"/>
</dbReference>
<dbReference type="Pfam" id="PF03976">
    <property type="entry name" value="PPK2"/>
    <property type="match status" value="1"/>
</dbReference>
<dbReference type="PANTHER" id="PTHR34383:SF1">
    <property type="entry name" value="ADP-POLYPHOSPHATE PHOSPHOTRANSFERASE"/>
    <property type="match status" value="1"/>
</dbReference>
<dbReference type="PIRSF" id="PIRSF028756">
    <property type="entry name" value="PPK2_prd"/>
    <property type="match status" value="1"/>
</dbReference>
<proteinExistence type="inferred from homology"/>
<dbReference type="InterPro" id="IPR022486">
    <property type="entry name" value="PPK2_PA0141"/>
</dbReference>
<feature type="domain" description="Polyphosphate kinase-2-related" evidence="5">
    <location>
        <begin position="3"/>
        <end position="229"/>
    </location>
</feature>
<comment type="subunit">
    <text evidence="4">Homotetramer.</text>
</comment>
<dbReference type="GO" id="GO:0006793">
    <property type="term" value="P:phosphorus metabolic process"/>
    <property type="evidence" value="ECO:0007669"/>
    <property type="project" value="InterPro"/>
</dbReference>
<dbReference type="InterPro" id="IPR016898">
    <property type="entry name" value="Polyphosphate_phosphotransfera"/>
</dbReference>
<comment type="function">
    <text evidence="4">Uses inorganic polyphosphate (polyP) as a donor to convert GDP to GTP or ADP to ATP.</text>
</comment>
<dbReference type="AlphaFoldDB" id="A0A1G6N4J2"/>
<dbReference type="EMBL" id="FMYU01000007">
    <property type="protein sequence ID" value="SDC62743.1"/>
    <property type="molecule type" value="Genomic_DNA"/>
</dbReference>
<dbReference type="InterPro" id="IPR022488">
    <property type="entry name" value="PPK2-related"/>
</dbReference>
<gene>
    <name evidence="6" type="ORF">SAMN05660835_01110</name>
</gene>
<comment type="similarity">
    <text evidence="1 4">Belongs to the polyphosphate kinase 2 (PPK2) family. Class I subfamily.</text>
</comment>
<evidence type="ECO:0000256" key="2">
    <source>
        <dbReference type="ARBA" id="ARBA00022679"/>
    </source>
</evidence>
<keyword evidence="7" id="KW-1185">Reference proteome</keyword>
<dbReference type="PANTHER" id="PTHR34383">
    <property type="entry name" value="POLYPHOSPHATE:AMP PHOSPHOTRANSFERASE-RELATED"/>
    <property type="match status" value="1"/>
</dbReference>
<dbReference type="EC" id="2.7.4.-" evidence="4"/>
<protein>
    <recommendedName>
        <fullName evidence="4">ADP/GDP-polyphosphate phosphotransferase</fullName>
        <ecNumber evidence="4">2.7.4.-</ecNumber>
    </recommendedName>
    <alternativeName>
        <fullName evidence="4">Polyphosphate kinase PPK2</fullName>
    </alternativeName>
</protein>
<dbReference type="GO" id="GO:0008976">
    <property type="term" value="F:polyphosphate kinase activity"/>
    <property type="evidence" value="ECO:0007669"/>
    <property type="project" value="UniProtKB-UniRule"/>
</dbReference>
<keyword evidence="3 4" id="KW-0418">Kinase</keyword>
<evidence type="ECO:0000256" key="3">
    <source>
        <dbReference type="ARBA" id="ARBA00022777"/>
    </source>
</evidence>
<reference evidence="7" key="1">
    <citation type="submission" date="2016-10" db="EMBL/GenBank/DDBJ databases">
        <authorList>
            <person name="Varghese N."/>
            <person name="Submissions S."/>
        </authorList>
    </citation>
    <scope>NUCLEOTIDE SEQUENCE [LARGE SCALE GENOMIC DNA]</scope>
    <source>
        <strain evidence="7">DSM 8415</strain>
    </source>
</reference>
<dbReference type="NCBIfam" id="TIGR03707">
    <property type="entry name" value="PPK2_P_aer"/>
    <property type="match status" value="1"/>
</dbReference>
<keyword evidence="2 4" id="KW-0808">Transferase</keyword>
<dbReference type="Proteomes" id="UP000199411">
    <property type="component" value="Unassembled WGS sequence"/>
</dbReference>
<evidence type="ECO:0000313" key="6">
    <source>
        <dbReference type="EMBL" id="SDC62743.1"/>
    </source>
</evidence>
<dbReference type="SUPFAM" id="SSF52540">
    <property type="entry name" value="P-loop containing nucleoside triphosphate hydrolases"/>
    <property type="match status" value="1"/>
</dbReference>
<accession>A0A1G6N4J2</accession>
<evidence type="ECO:0000259" key="5">
    <source>
        <dbReference type="Pfam" id="PF03976"/>
    </source>
</evidence>